<evidence type="ECO:0000256" key="4">
    <source>
        <dbReference type="PROSITE-ProRule" id="PRU00510"/>
    </source>
</evidence>
<protein>
    <submittedName>
        <fullName evidence="7">Transcriptional regulator, TraR/DksA family</fullName>
    </submittedName>
</protein>
<dbReference type="Pfam" id="PF01258">
    <property type="entry name" value="zf-dskA_traR"/>
    <property type="match status" value="1"/>
</dbReference>
<evidence type="ECO:0000256" key="1">
    <source>
        <dbReference type="ARBA" id="ARBA00022723"/>
    </source>
</evidence>
<dbReference type="Pfam" id="PF21173">
    <property type="entry name" value="DksA-like_N"/>
    <property type="match status" value="1"/>
</dbReference>
<sequence>MLDKSTYREALLQRLKLLDARLHAIEAELDAPKSRDWEELAVEREGDEVLEQLGHSGELEIARIRAALGRLRDGSFGLCTSCGEQIAADRLDILPETPVCRSCAAQMS</sequence>
<keyword evidence="2" id="KW-0863">Zinc-finger</keyword>
<evidence type="ECO:0000259" key="5">
    <source>
        <dbReference type="Pfam" id="PF01258"/>
    </source>
</evidence>
<dbReference type="Gene3D" id="1.20.120.910">
    <property type="entry name" value="DksA, coiled-coil domain"/>
    <property type="match status" value="1"/>
</dbReference>
<proteinExistence type="predicted"/>
<feature type="domain" description="Zinc finger DksA/TraR C4-type" evidence="5">
    <location>
        <begin position="74"/>
        <end position="105"/>
    </location>
</feature>
<dbReference type="GO" id="GO:0008270">
    <property type="term" value="F:zinc ion binding"/>
    <property type="evidence" value="ECO:0007669"/>
    <property type="project" value="UniProtKB-KW"/>
</dbReference>
<dbReference type="EMBL" id="FOBO01000004">
    <property type="protein sequence ID" value="SEM37659.1"/>
    <property type="molecule type" value="Genomic_DNA"/>
</dbReference>
<dbReference type="PANTHER" id="PTHR33823:SF4">
    <property type="entry name" value="GENERAL STRESS PROTEIN 16O"/>
    <property type="match status" value="1"/>
</dbReference>
<dbReference type="PROSITE" id="PS51128">
    <property type="entry name" value="ZF_DKSA_2"/>
    <property type="match status" value="1"/>
</dbReference>
<name>A0A1H7XXH0_9RHOB</name>
<dbReference type="SUPFAM" id="SSF57716">
    <property type="entry name" value="Glucocorticoid receptor-like (DNA-binding domain)"/>
    <property type="match status" value="1"/>
</dbReference>
<accession>A0A1H7XXH0</accession>
<dbReference type="InterPro" id="IPR048487">
    <property type="entry name" value="DksA-like_N"/>
</dbReference>
<dbReference type="AlphaFoldDB" id="A0A1H7XXH0"/>
<evidence type="ECO:0000313" key="7">
    <source>
        <dbReference type="EMBL" id="SEM37659.1"/>
    </source>
</evidence>
<evidence type="ECO:0000259" key="6">
    <source>
        <dbReference type="Pfam" id="PF21173"/>
    </source>
</evidence>
<evidence type="ECO:0000256" key="2">
    <source>
        <dbReference type="ARBA" id="ARBA00022771"/>
    </source>
</evidence>
<feature type="domain" description="DnaK suppressor protein-like N-terminal" evidence="6">
    <location>
        <begin position="7"/>
        <end position="71"/>
    </location>
</feature>
<keyword evidence="1" id="KW-0479">Metal-binding</keyword>
<gene>
    <name evidence="7" type="ORF">SAMN04488077_104128</name>
</gene>
<feature type="zinc finger region" description="dksA C4-type" evidence="4">
    <location>
        <begin position="79"/>
        <end position="103"/>
    </location>
</feature>
<evidence type="ECO:0000313" key="8">
    <source>
        <dbReference type="Proteomes" id="UP000182160"/>
    </source>
</evidence>
<dbReference type="RefSeq" id="WP_074785305.1">
    <property type="nucleotide sequence ID" value="NZ_FOBO01000004.1"/>
</dbReference>
<dbReference type="InterPro" id="IPR000962">
    <property type="entry name" value="Znf_DskA_TraR"/>
</dbReference>
<dbReference type="Proteomes" id="UP000182160">
    <property type="component" value="Unassembled WGS sequence"/>
</dbReference>
<dbReference type="PANTHER" id="PTHR33823">
    <property type="entry name" value="RNA POLYMERASE-BINDING TRANSCRIPTION FACTOR DKSA-RELATED"/>
    <property type="match status" value="1"/>
</dbReference>
<reference evidence="7 8" key="1">
    <citation type="submission" date="2016-10" db="EMBL/GenBank/DDBJ databases">
        <authorList>
            <person name="de Groot N.N."/>
        </authorList>
    </citation>
    <scope>NUCLEOTIDE SEQUENCE [LARGE SCALE GENOMIC DNA]</scope>
    <source>
        <strain evidence="7 8">DSM 11457</strain>
    </source>
</reference>
<keyword evidence="3" id="KW-0862">Zinc</keyword>
<evidence type="ECO:0000256" key="3">
    <source>
        <dbReference type="ARBA" id="ARBA00022833"/>
    </source>
</evidence>
<organism evidence="7 8">
    <name type="scientific">Roseovarius tolerans</name>
    <dbReference type="NCBI Taxonomy" id="74031"/>
    <lineage>
        <taxon>Bacteria</taxon>
        <taxon>Pseudomonadati</taxon>
        <taxon>Pseudomonadota</taxon>
        <taxon>Alphaproteobacteria</taxon>
        <taxon>Rhodobacterales</taxon>
        <taxon>Roseobacteraceae</taxon>
        <taxon>Roseovarius</taxon>
    </lineage>
</organism>